<evidence type="ECO:0000256" key="7">
    <source>
        <dbReference type="ARBA" id="ARBA00023136"/>
    </source>
</evidence>
<dbReference type="GO" id="GO:0005886">
    <property type="term" value="C:plasma membrane"/>
    <property type="evidence" value="ECO:0007669"/>
    <property type="project" value="UniProtKB-SubCell"/>
</dbReference>
<feature type="transmembrane region" description="Helical" evidence="8">
    <location>
        <begin position="63"/>
        <end position="85"/>
    </location>
</feature>
<feature type="domain" description="Leucine rich repeat variant" evidence="9">
    <location>
        <begin position="497"/>
        <end position="550"/>
    </location>
</feature>
<feature type="transmembrane region" description="Helical" evidence="8">
    <location>
        <begin position="331"/>
        <end position="349"/>
    </location>
</feature>
<dbReference type="Pfam" id="PF25591">
    <property type="entry name" value="LRV_2"/>
    <property type="match status" value="1"/>
</dbReference>
<dbReference type="PANTHER" id="PTHR42810:SF4">
    <property type="entry name" value="URIC ACID TRANSPORTER UACT"/>
    <property type="match status" value="1"/>
</dbReference>
<feature type="transmembrane region" description="Helical" evidence="8">
    <location>
        <begin position="207"/>
        <end position="225"/>
    </location>
</feature>
<dbReference type="NCBIfam" id="TIGR03173">
    <property type="entry name" value="pbuX"/>
    <property type="match status" value="1"/>
</dbReference>
<comment type="caution">
    <text evidence="10">The sequence shown here is derived from an EMBL/GenBank/DDBJ whole genome shotgun (WGS) entry which is preliminary data.</text>
</comment>
<evidence type="ECO:0000256" key="3">
    <source>
        <dbReference type="ARBA" id="ARBA00022448"/>
    </source>
</evidence>
<keyword evidence="7 8" id="KW-0472">Membrane</keyword>
<dbReference type="STRING" id="1108045.GORHZ_197_00700"/>
<gene>
    <name evidence="10" type="primary">pbuX</name>
    <name evidence="10" type="ORF">GORHZ_197_00700</name>
</gene>
<dbReference type="OrthoDB" id="9805749at2"/>
<dbReference type="RefSeq" id="WP_006337691.1">
    <property type="nucleotide sequence ID" value="NZ_BAHC01000197.1"/>
</dbReference>
<reference evidence="10 11" key="1">
    <citation type="submission" date="2012-08" db="EMBL/GenBank/DDBJ databases">
        <title>Whole genome shotgun sequence of Gordonia rhizosphera NBRC 16068.</title>
        <authorList>
            <person name="Takarada H."/>
            <person name="Isaki S."/>
            <person name="Hosoyama A."/>
            <person name="Tsuchikane K."/>
            <person name="Katsumata H."/>
            <person name="Baba S."/>
            <person name="Ohji S."/>
            <person name="Yamazaki S."/>
            <person name="Fujita N."/>
        </authorList>
    </citation>
    <scope>NUCLEOTIDE SEQUENCE [LARGE SCALE GENOMIC DNA]</scope>
    <source>
        <strain evidence="10 11">NBRC 16068</strain>
    </source>
</reference>
<keyword evidence="6 8" id="KW-1133">Transmembrane helix</keyword>
<feature type="transmembrane region" description="Helical" evidence="8">
    <location>
        <begin position="388"/>
        <end position="408"/>
    </location>
</feature>
<dbReference type="PROSITE" id="PS01116">
    <property type="entry name" value="XANTH_URACIL_PERMASE"/>
    <property type="match status" value="1"/>
</dbReference>
<dbReference type="Proteomes" id="UP000008363">
    <property type="component" value="Unassembled WGS sequence"/>
</dbReference>
<evidence type="ECO:0000256" key="5">
    <source>
        <dbReference type="ARBA" id="ARBA00022692"/>
    </source>
</evidence>
<feature type="transmembrane region" description="Helical" evidence="8">
    <location>
        <begin position="245"/>
        <end position="265"/>
    </location>
</feature>
<dbReference type="InterPro" id="IPR017588">
    <property type="entry name" value="UacT-like"/>
</dbReference>
<feature type="transmembrane region" description="Helical" evidence="8">
    <location>
        <begin position="35"/>
        <end position="57"/>
    </location>
</feature>
<evidence type="ECO:0000256" key="6">
    <source>
        <dbReference type="ARBA" id="ARBA00022989"/>
    </source>
</evidence>
<comment type="similarity">
    <text evidence="2">Belongs to the nucleobase:cation symporter-2 (NCS2) (TC 2.A.40) family.</text>
</comment>
<organism evidence="10 11">
    <name type="scientific">Gordonia rhizosphera NBRC 16068</name>
    <dbReference type="NCBI Taxonomy" id="1108045"/>
    <lineage>
        <taxon>Bacteria</taxon>
        <taxon>Bacillati</taxon>
        <taxon>Actinomycetota</taxon>
        <taxon>Actinomycetes</taxon>
        <taxon>Mycobacteriales</taxon>
        <taxon>Gordoniaceae</taxon>
        <taxon>Gordonia</taxon>
    </lineage>
</organism>
<dbReference type="GO" id="GO:0042907">
    <property type="term" value="F:xanthine transmembrane transporter activity"/>
    <property type="evidence" value="ECO:0007669"/>
    <property type="project" value="TreeGrafter"/>
</dbReference>
<feature type="transmembrane region" description="Helical" evidence="8">
    <location>
        <begin position="431"/>
        <end position="454"/>
    </location>
</feature>
<keyword evidence="5 8" id="KW-0812">Transmembrane</keyword>
<evidence type="ECO:0000256" key="8">
    <source>
        <dbReference type="SAM" id="Phobius"/>
    </source>
</evidence>
<feature type="transmembrane region" description="Helical" evidence="8">
    <location>
        <begin position="355"/>
        <end position="376"/>
    </location>
</feature>
<name>K6V9N4_9ACTN</name>
<dbReference type="EMBL" id="BAHC01000197">
    <property type="protein sequence ID" value="GAB92913.1"/>
    <property type="molecule type" value="Genomic_DNA"/>
</dbReference>
<feature type="transmembrane region" description="Helical" evidence="8">
    <location>
        <begin position="117"/>
        <end position="136"/>
    </location>
</feature>
<evidence type="ECO:0000259" key="9">
    <source>
        <dbReference type="Pfam" id="PF25591"/>
    </source>
</evidence>
<dbReference type="NCBIfam" id="NF037981">
    <property type="entry name" value="NCS2_1"/>
    <property type="match status" value="1"/>
</dbReference>
<dbReference type="AlphaFoldDB" id="K6V9N4"/>
<accession>K6V9N4</accession>
<evidence type="ECO:0000256" key="1">
    <source>
        <dbReference type="ARBA" id="ARBA00004651"/>
    </source>
</evidence>
<evidence type="ECO:0000313" key="10">
    <source>
        <dbReference type="EMBL" id="GAB92913.1"/>
    </source>
</evidence>
<dbReference type="PANTHER" id="PTHR42810">
    <property type="entry name" value="PURINE PERMEASE C1399.01C-RELATED"/>
    <property type="match status" value="1"/>
</dbReference>
<dbReference type="InterPro" id="IPR057893">
    <property type="entry name" value="LRV_2"/>
</dbReference>
<keyword evidence="3" id="KW-0813">Transport</keyword>
<protein>
    <submittedName>
        <fullName evidence="10">Xanthine permease</fullName>
    </submittedName>
</protein>
<dbReference type="InterPro" id="IPR006043">
    <property type="entry name" value="NCS2"/>
</dbReference>
<comment type="subcellular location">
    <subcellularLocation>
        <location evidence="1">Cell membrane</location>
        <topology evidence="1">Multi-pass membrane protein</topology>
    </subcellularLocation>
</comment>
<dbReference type="Pfam" id="PF00860">
    <property type="entry name" value="Xan_ur_permease"/>
    <property type="match status" value="1"/>
</dbReference>
<proteinExistence type="inferred from homology"/>
<evidence type="ECO:0000256" key="2">
    <source>
        <dbReference type="ARBA" id="ARBA00008821"/>
    </source>
</evidence>
<evidence type="ECO:0000256" key="4">
    <source>
        <dbReference type="ARBA" id="ARBA00022475"/>
    </source>
</evidence>
<keyword evidence="11" id="KW-1185">Reference proteome</keyword>
<feature type="transmembrane region" description="Helical" evidence="8">
    <location>
        <begin position="183"/>
        <end position="200"/>
    </location>
</feature>
<feature type="transmembrane region" description="Helical" evidence="8">
    <location>
        <begin position="143"/>
        <end position="163"/>
    </location>
</feature>
<dbReference type="eggNOG" id="COG2233">
    <property type="taxonomic scope" value="Bacteria"/>
</dbReference>
<sequence length="567" mass="59472">MAVLDTIRHGKTTQHPVDEIPPLAKLLPLGIQHVLAMYAGAVAVPLIVGGAMVSVGQLEQGDIVHLIMADLFVAGIATILQAVGFWRFGVRLPLMQGVTFAAVGPMITIGMSHGITAIYGSVICCGVFMIVAAPIVGKLIRFFPPLVTGTIILIIGVSLMRVAAGWFGGGTGAGEDFGAPKDIAFGFLTLAIIIAIERFAPDAIRRVSVLVGLVVGTLISLPFGMADFSAVGENPWVGIPQPFQFGVPTFEISAIISMIIVALVIMTETTGDIVAVGEIVDKKITPRKLADGMRADGMGTVLGGVFNTFPYTAFAQNVGLVAITGVKTRHVATCAGVILVILGLLPKMAAVVEGIPLAVLGGAGVALFGMVAASGVRTLAKVKFNNTNILVVAISVGVAMLTEAKLYYTNRDLGDSPVNVSLDLYHQFPDWFQTIFHSGISAGALTAILLNLLLNTRSTSPDPVDYHNTGEIEVVDPTAAGLLPSDSMAGAAFDPRDALAAADPDSSPETLRYLAEHDPGLHQFIVTNPSTPPDLFEEIKSQGDPKVLRVIETWDGYTDGGFSRRGS</sequence>
<dbReference type="NCBIfam" id="TIGR00801">
    <property type="entry name" value="ncs2"/>
    <property type="match status" value="1"/>
</dbReference>
<keyword evidence="4" id="KW-1003">Cell membrane</keyword>
<evidence type="ECO:0000313" key="11">
    <source>
        <dbReference type="Proteomes" id="UP000008363"/>
    </source>
</evidence>
<dbReference type="InterPro" id="IPR006042">
    <property type="entry name" value="Xan_ur_permease"/>
</dbReference>